<dbReference type="PATRIC" id="fig|1393034.3.peg.1208"/>
<evidence type="ECO:0000313" key="1">
    <source>
        <dbReference type="EMBL" id="KXB33267.1"/>
    </source>
</evidence>
<protein>
    <submittedName>
        <fullName evidence="1">Uncharacterized protein</fullName>
    </submittedName>
</protein>
<dbReference type="EMBL" id="LSCR01000040">
    <property type="protein sequence ID" value="KXB33267.1"/>
    <property type="molecule type" value="Genomic_DNA"/>
</dbReference>
<reference evidence="2" key="1">
    <citation type="submission" date="2016-01" db="EMBL/GenBank/DDBJ databases">
        <authorList>
            <person name="Mitreva M."/>
            <person name="Pepin K.H."/>
            <person name="Mihindukulasuriya K.A."/>
            <person name="Fulton R."/>
            <person name="Fronick C."/>
            <person name="O'Laughlin M."/>
            <person name="Miner T."/>
            <person name="Herter B."/>
            <person name="Rosa B.A."/>
            <person name="Cordes M."/>
            <person name="Tomlinson C."/>
            <person name="Wollam A."/>
            <person name="Palsikar V.B."/>
            <person name="Mardis E.R."/>
            <person name="Wilson R.K."/>
        </authorList>
    </citation>
    <scope>NUCLEOTIDE SEQUENCE [LARGE SCALE GENOMIC DNA]</scope>
    <source>
        <strain evidence="2">DNF00019</strain>
    </source>
</reference>
<dbReference type="AlphaFoldDB" id="A0A133XQP5"/>
<proteinExistence type="predicted"/>
<evidence type="ECO:0000313" key="2">
    <source>
        <dbReference type="Proteomes" id="UP000070675"/>
    </source>
</evidence>
<dbReference type="Proteomes" id="UP000070675">
    <property type="component" value="Unassembled WGS sequence"/>
</dbReference>
<gene>
    <name evidence="1" type="ORF">HMPREF3192_01239</name>
</gene>
<keyword evidence="2" id="KW-1185">Reference proteome</keyword>
<accession>A0A133XQP5</accession>
<name>A0A133XQP5_9ACTN</name>
<organism evidence="1 2">
    <name type="scientific">Atopobium deltae</name>
    <dbReference type="NCBI Taxonomy" id="1393034"/>
    <lineage>
        <taxon>Bacteria</taxon>
        <taxon>Bacillati</taxon>
        <taxon>Actinomycetota</taxon>
        <taxon>Coriobacteriia</taxon>
        <taxon>Coriobacteriales</taxon>
        <taxon>Atopobiaceae</taxon>
        <taxon>Atopobium</taxon>
    </lineage>
</organism>
<comment type="caution">
    <text evidence="1">The sequence shown here is derived from an EMBL/GenBank/DDBJ whole genome shotgun (WGS) entry which is preliminary data.</text>
</comment>
<dbReference type="STRING" id="1393034.HMPREF3192_01239"/>
<sequence length="65" mass="7297">MQGGQSLGETFYYPKSVVQVYFKPVNKGKASARVTLYNMLLSPNMFMFELVDDKDNVIDTAGNDL</sequence>